<dbReference type="NCBIfam" id="TIGR00482">
    <property type="entry name" value="nicotinate (nicotinamide) nucleotide adenylyltransferase"/>
    <property type="match status" value="1"/>
</dbReference>
<comment type="caution">
    <text evidence="13">The sequence shown here is derived from an EMBL/GenBank/DDBJ whole genome shotgun (WGS) entry which is preliminary data.</text>
</comment>
<dbReference type="EMBL" id="JACBYR010000001">
    <property type="protein sequence ID" value="NYE83010.1"/>
    <property type="molecule type" value="Genomic_DNA"/>
</dbReference>
<feature type="domain" description="Cytidyltransferase-like" evidence="12">
    <location>
        <begin position="12"/>
        <end position="183"/>
    </location>
</feature>
<keyword evidence="4 11" id="KW-0662">Pyridine nucleotide biosynthesis</keyword>
<comment type="function">
    <text evidence="1 11">Catalyzes the reversible adenylation of nicotinate mononucleotide (NaMN) to nicotinic acid adenine dinucleotide (NaAD).</text>
</comment>
<dbReference type="PANTHER" id="PTHR39321">
    <property type="entry name" value="NICOTINATE-NUCLEOTIDE ADENYLYLTRANSFERASE-RELATED"/>
    <property type="match status" value="1"/>
</dbReference>
<gene>
    <name evidence="11" type="primary">nadD</name>
    <name evidence="13" type="ORF">FHW18_002281</name>
</gene>
<keyword evidence="6 11" id="KW-0548">Nucleotidyltransferase</keyword>
<dbReference type="RefSeq" id="WP_179586340.1">
    <property type="nucleotide sequence ID" value="NZ_JACBYR010000001.1"/>
</dbReference>
<keyword evidence="8 11" id="KW-0067">ATP-binding</keyword>
<dbReference type="UniPathway" id="UPA00253">
    <property type="reaction ID" value="UER00332"/>
</dbReference>
<dbReference type="SUPFAM" id="SSF52374">
    <property type="entry name" value="Nucleotidylyl transferase"/>
    <property type="match status" value="1"/>
</dbReference>
<evidence type="ECO:0000256" key="9">
    <source>
        <dbReference type="ARBA" id="ARBA00023027"/>
    </source>
</evidence>
<dbReference type="GO" id="GO:0004515">
    <property type="term" value="F:nicotinate-nucleotide adenylyltransferase activity"/>
    <property type="evidence" value="ECO:0007669"/>
    <property type="project" value="UniProtKB-UniRule"/>
</dbReference>
<evidence type="ECO:0000313" key="14">
    <source>
        <dbReference type="Proteomes" id="UP000542125"/>
    </source>
</evidence>
<dbReference type="NCBIfam" id="NF000840">
    <property type="entry name" value="PRK00071.1-3"/>
    <property type="match status" value="1"/>
</dbReference>
<proteinExistence type="inferred from homology"/>
<keyword evidence="7 11" id="KW-0547">Nucleotide-binding</keyword>
<dbReference type="GO" id="GO:0005524">
    <property type="term" value="F:ATP binding"/>
    <property type="evidence" value="ECO:0007669"/>
    <property type="project" value="UniProtKB-KW"/>
</dbReference>
<dbReference type="InterPro" id="IPR014729">
    <property type="entry name" value="Rossmann-like_a/b/a_fold"/>
</dbReference>
<evidence type="ECO:0000256" key="8">
    <source>
        <dbReference type="ARBA" id="ARBA00022840"/>
    </source>
</evidence>
<evidence type="ECO:0000259" key="12">
    <source>
        <dbReference type="Pfam" id="PF01467"/>
    </source>
</evidence>
<dbReference type="Pfam" id="PF01467">
    <property type="entry name" value="CTP_transf_like"/>
    <property type="match status" value="1"/>
</dbReference>
<comment type="pathway">
    <text evidence="2 11">Cofactor biosynthesis; NAD(+) biosynthesis; deamido-NAD(+) from nicotinate D-ribonucleotide: step 1/1.</text>
</comment>
<sequence>MTPPRPGARVGLLGGSFDPIHHAHIALAECALRTLNASAVHLIPAAAPWQRAPLSADSTHRAAMVSLAIHGHPGLALNSIEIDRGGPSYTVDTLQALVDLDQAQQRPAVQYVWILGADQLANFCTWHRWQDIVAIAELAVAARPGSQPRPPEPLQRVLDTHNRPLHHLPMPEMPVSGSEIRRRLAQREPVDHLVPPEVLRYINSHHLYQA</sequence>
<dbReference type="EC" id="2.7.7.18" evidence="11"/>
<comment type="catalytic activity">
    <reaction evidence="10 11">
        <text>nicotinate beta-D-ribonucleotide + ATP + H(+) = deamido-NAD(+) + diphosphate</text>
        <dbReference type="Rhea" id="RHEA:22860"/>
        <dbReference type="ChEBI" id="CHEBI:15378"/>
        <dbReference type="ChEBI" id="CHEBI:30616"/>
        <dbReference type="ChEBI" id="CHEBI:33019"/>
        <dbReference type="ChEBI" id="CHEBI:57502"/>
        <dbReference type="ChEBI" id="CHEBI:58437"/>
        <dbReference type="EC" id="2.7.7.18"/>
    </reaction>
</comment>
<evidence type="ECO:0000256" key="2">
    <source>
        <dbReference type="ARBA" id="ARBA00005019"/>
    </source>
</evidence>
<evidence type="ECO:0000256" key="5">
    <source>
        <dbReference type="ARBA" id="ARBA00022679"/>
    </source>
</evidence>
<evidence type="ECO:0000256" key="10">
    <source>
        <dbReference type="ARBA" id="ARBA00048721"/>
    </source>
</evidence>
<dbReference type="Proteomes" id="UP000542125">
    <property type="component" value="Unassembled WGS sequence"/>
</dbReference>
<evidence type="ECO:0000256" key="3">
    <source>
        <dbReference type="ARBA" id="ARBA00009014"/>
    </source>
</evidence>
<evidence type="ECO:0000313" key="13">
    <source>
        <dbReference type="EMBL" id="NYE83010.1"/>
    </source>
</evidence>
<accession>A0A7Y9LN74</accession>
<keyword evidence="14" id="KW-1185">Reference proteome</keyword>
<keyword evidence="5 11" id="KW-0808">Transferase</keyword>
<evidence type="ECO:0000256" key="7">
    <source>
        <dbReference type="ARBA" id="ARBA00022741"/>
    </source>
</evidence>
<reference evidence="13 14" key="1">
    <citation type="submission" date="2020-07" db="EMBL/GenBank/DDBJ databases">
        <title>Genomic Encyclopedia of Type Strains, Phase IV (KMG-V): Genome sequencing to study the core and pangenomes of soil and plant-associated prokaryotes.</title>
        <authorList>
            <person name="Whitman W."/>
        </authorList>
    </citation>
    <scope>NUCLEOTIDE SEQUENCE [LARGE SCALE GENOMIC DNA]</scope>
    <source>
        <strain evidence="13 14">SAS40</strain>
    </source>
</reference>
<dbReference type="GO" id="GO:0009435">
    <property type="term" value="P:NAD+ biosynthetic process"/>
    <property type="evidence" value="ECO:0007669"/>
    <property type="project" value="UniProtKB-UniRule"/>
</dbReference>
<protein>
    <recommendedName>
        <fullName evidence="11">Probable nicotinate-nucleotide adenylyltransferase</fullName>
        <ecNumber evidence="11">2.7.7.18</ecNumber>
    </recommendedName>
    <alternativeName>
        <fullName evidence="11">Deamido-NAD(+) diphosphorylase</fullName>
    </alternativeName>
    <alternativeName>
        <fullName evidence="11">Deamido-NAD(+) pyrophosphorylase</fullName>
    </alternativeName>
    <alternativeName>
        <fullName evidence="11">Nicotinate mononucleotide adenylyltransferase</fullName>
        <shortName evidence="11">NaMN adenylyltransferase</shortName>
    </alternativeName>
</protein>
<dbReference type="InterPro" id="IPR005248">
    <property type="entry name" value="NadD/NMNAT"/>
</dbReference>
<organism evidence="13 14">
    <name type="scientific">Pigmentiphaga litoralis</name>
    <dbReference type="NCBI Taxonomy" id="516702"/>
    <lineage>
        <taxon>Bacteria</taxon>
        <taxon>Pseudomonadati</taxon>
        <taxon>Pseudomonadota</taxon>
        <taxon>Betaproteobacteria</taxon>
        <taxon>Burkholderiales</taxon>
        <taxon>Alcaligenaceae</taxon>
        <taxon>Pigmentiphaga</taxon>
    </lineage>
</organism>
<comment type="similarity">
    <text evidence="3 11">Belongs to the NadD family.</text>
</comment>
<name>A0A7Y9LN74_9BURK</name>
<evidence type="ECO:0000256" key="1">
    <source>
        <dbReference type="ARBA" id="ARBA00002324"/>
    </source>
</evidence>
<dbReference type="PANTHER" id="PTHR39321:SF3">
    <property type="entry name" value="PHOSPHOPANTETHEINE ADENYLYLTRANSFERASE"/>
    <property type="match status" value="1"/>
</dbReference>
<dbReference type="AlphaFoldDB" id="A0A7Y9LN74"/>
<dbReference type="HAMAP" id="MF_00244">
    <property type="entry name" value="NaMN_adenylyltr"/>
    <property type="match status" value="1"/>
</dbReference>
<dbReference type="InterPro" id="IPR004821">
    <property type="entry name" value="Cyt_trans-like"/>
</dbReference>
<evidence type="ECO:0000256" key="6">
    <source>
        <dbReference type="ARBA" id="ARBA00022695"/>
    </source>
</evidence>
<keyword evidence="9 11" id="KW-0520">NAD</keyword>
<evidence type="ECO:0000256" key="4">
    <source>
        <dbReference type="ARBA" id="ARBA00022642"/>
    </source>
</evidence>
<evidence type="ECO:0000256" key="11">
    <source>
        <dbReference type="HAMAP-Rule" id="MF_00244"/>
    </source>
</evidence>
<dbReference type="CDD" id="cd02165">
    <property type="entry name" value="NMNAT"/>
    <property type="match status" value="1"/>
</dbReference>
<dbReference type="Gene3D" id="3.40.50.620">
    <property type="entry name" value="HUPs"/>
    <property type="match status" value="1"/>
</dbReference>